<dbReference type="InterPro" id="IPR058525">
    <property type="entry name" value="DUF8212"/>
</dbReference>
<name>A0AAD4NVD1_9PLEO</name>
<organism evidence="3 4">
    <name type="scientific">Alternaria panax</name>
    <dbReference type="NCBI Taxonomy" id="48097"/>
    <lineage>
        <taxon>Eukaryota</taxon>
        <taxon>Fungi</taxon>
        <taxon>Dikarya</taxon>
        <taxon>Ascomycota</taxon>
        <taxon>Pezizomycotina</taxon>
        <taxon>Dothideomycetes</taxon>
        <taxon>Pleosporomycetidae</taxon>
        <taxon>Pleosporales</taxon>
        <taxon>Pleosporineae</taxon>
        <taxon>Pleosporaceae</taxon>
        <taxon>Alternaria</taxon>
        <taxon>Alternaria sect. Panax</taxon>
    </lineage>
</organism>
<dbReference type="PANTHER" id="PTHR10622">
    <property type="entry name" value="HET DOMAIN-CONTAINING PROTEIN"/>
    <property type="match status" value="1"/>
</dbReference>
<accession>A0AAD4NVD1</accession>
<evidence type="ECO:0008006" key="5">
    <source>
        <dbReference type="Google" id="ProtNLM"/>
    </source>
</evidence>
<dbReference type="AlphaFoldDB" id="A0AAD4NVD1"/>
<protein>
    <recommendedName>
        <fullName evidence="5">Hemerythrin-like domain-containing protein</fullName>
    </recommendedName>
</protein>
<comment type="caution">
    <text evidence="3">The sequence shown here is derived from an EMBL/GenBank/DDBJ whole genome shotgun (WGS) entry which is preliminary data.</text>
</comment>
<gene>
    <name evidence="3" type="ORF">G6011_04940</name>
</gene>
<dbReference type="CDD" id="cd12108">
    <property type="entry name" value="Hr-like"/>
    <property type="match status" value="1"/>
</dbReference>
<feature type="domain" description="DUF8212" evidence="2">
    <location>
        <begin position="278"/>
        <end position="315"/>
    </location>
</feature>
<dbReference type="Proteomes" id="UP001199106">
    <property type="component" value="Unassembled WGS sequence"/>
</dbReference>
<dbReference type="Gene3D" id="1.20.120.520">
    <property type="entry name" value="nmb1532 protein domain like"/>
    <property type="match status" value="1"/>
</dbReference>
<dbReference type="PANTHER" id="PTHR10622:SF12">
    <property type="entry name" value="HET DOMAIN-CONTAINING PROTEIN"/>
    <property type="match status" value="1"/>
</dbReference>
<evidence type="ECO:0000313" key="4">
    <source>
        <dbReference type="Proteomes" id="UP001199106"/>
    </source>
</evidence>
<dbReference type="Pfam" id="PF26640">
    <property type="entry name" value="DUF8212"/>
    <property type="match status" value="1"/>
</dbReference>
<feature type="domain" description="Hemerythrin-like" evidence="1">
    <location>
        <begin position="551"/>
        <end position="674"/>
    </location>
</feature>
<proteinExistence type="predicted"/>
<evidence type="ECO:0000259" key="2">
    <source>
        <dbReference type="Pfam" id="PF26640"/>
    </source>
</evidence>
<evidence type="ECO:0000259" key="1">
    <source>
        <dbReference type="Pfam" id="PF01814"/>
    </source>
</evidence>
<evidence type="ECO:0000313" key="3">
    <source>
        <dbReference type="EMBL" id="KAG9194905.1"/>
    </source>
</evidence>
<reference evidence="3" key="1">
    <citation type="submission" date="2021-07" db="EMBL/GenBank/DDBJ databases">
        <title>Genome Resource of American Ginseng Black Spot Pathogen Alternaria panax.</title>
        <authorList>
            <person name="Qiu C."/>
            <person name="Wang W."/>
            <person name="Liu Z."/>
        </authorList>
    </citation>
    <scope>NUCLEOTIDE SEQUENCE</scope>
    <source>
        <strain evidence="3">BNCC115425</strain>
    </source>
</reference>
<dbReference type="Pfam" id="PF01814">
    <property type="entry name" value="Hemerythrin"/>
    <property type="match status" value="1"/>
</dbReference>
<keyword evidence="4" id="KW-1185">Reference proteome</keyword>
<dbReference type="InterPro" id="IPR012312">
    <property type="entry name" value="Hemerythrin-like"/>
</dbReference>
<sequence>MRLIDVRKLELQWFSDDAIPEYAILSHTWGSDEVNYQDFIWISRARALSTSTSPVSTQDAQNTLMLALELMIRGSSETLLGGLSEEDLMKRVGYSKIVNAAEQARGQGCNYLWVDTYVTFSIRTAMQSFKKPSTPCIAGIEMQESVLFIWTHLLGDISKPRSDGYMTASEIARTSLKASRWTHRGWTLQELIAPAVCRFYFQDWSLMGEKVEFLEELSDSTGIPVRVLDERSFISEVSVAERMSWAAHRQSTRVEDVAYCLLGIFDIHMPLLYGEGSKAFVRLQEEILRTTDDYSLFAWCATTSEQSTYRGLLARHPQEFQHCRSIEHENVISTFPIGFTPIGLRVQLEFLPDQDKSRVLAMIRSSNRLNQRLAITLKCLDGGMQYARVDAGALVPIDDWPTGKLHTVYVRQKLSIPPDFTTTEFKGFHVRRRVSNQVTPTVRIISVTPRNAWDESAHELRIPDHVTEFWGAVLLRVQSAGFAHSLSFPVAFGFNRSTCHYWCKAIPNFTPSQDGQASGTWPQAVKSRIPDEVYDPLRGIDDDIFTIGATHMAHIHNAILRGYNTIYLQAPNVKEEDKAAFIGYAQTWYRFVKSHHDDEEAELFPKVEGILKSADIWTETHEEHESFLGGLADYNTYLISLSSSQSFNGTELVNIMDSFQSAFNHHFHHEISTIASFADHPSAPAPNTPEAEDAAAIFKAWGKKTVTKAGTFDVVPFFLMNLDATFEGGRWANWPPMPAPVRWGLVNVAGSVHWTWWKFASCDGGGRPKGLL</sequence>
<dbReference type="EMBL" id="JAANER010000002">
    <property type="protein sequence ID" value="KAG9194905.1"/>
    <property type="molecule type" value="Genomic_DNA"/>
</dbReference>